<dbReference type="Pfam" id="PF02566">
    <property type="entry name" value="OsmC"/>
    <property type="match status" value="1"/>
</dbReference>
<gene>
    <name evidence="1" type="ORF">SAMN02745824_2232</name>
</gene>
<organism evidence="1 2">
    <name type="scientific">Parasphingorhabdus marina DSM 22363</name>
    <dbReference type="NCBI Taxonomy" id="1123272"/>
    <lineage>
        <taxon>Bacteria</taxon>
        <taxon>Pseudomonadati</taxon>
        <taxon>Pseudomonadota</taxon>
        <taxon>Alphaproteobacteria</taxon>
        <taxon>Sphingomonadales</taxon>
        <taxon>Sphingomonadaceae</taxon>
        <taxon>Parasphingorhabdus</taxon>
    </lineage>
</organism>
<dbReference type="InterPro" id="IPR015946">
    <property type="entry name" value="KH_dom-like_a/b"/>
</dbReference>
<dbReference type="SUPFAM" id="SSF82784">
    <property type="entry name" value="OsmC-like"/>
    <property type="match status" value="1"/>
</dbReference>
<dbReference type="Gene3D" id="3.30.300.20">
    <property type="match status" value="1"/>
</dbReference>
<dbReference type="AlphaFoldDB" id="A0A1N6F4L9"/>
<protein>
    <submittedName>
        <fullName evidence="1">Uncharacterized OsmC-related protein</fullName>
    </submittedName>
</protein>
<dbReference type="PANTHER" id="PTHR39624:SF2">
    <property type="entry name" value="OSMC-LIKE PROTEIN"/>
    <property type="match status" value="1"/>
</dbReference>
<evidence type="ECO:0000313" key="1">
    <source>
        <dbReference type="EMBL" id="SIN90232.1"/>
    </source>
</evidence>
<dbReference type="Proteomes" id="UP000185192">
    <property type="component" value="Unassembled WGS sequence"/>
</dbReference>
<keyword evidence="2" id="KW-1185">Reference proteome</keyword>
<dbReference type="PANTHER" id="PTHR39624">
    <property type="entry name" value="PROTEIN INVOLVED IN RIMO-MEDIATED BETA-METHYLTHIOLATION OF RIBOSOMAL PROTEIN S12 YCAO"/>
    <property type="match status" value="1"/>
</dbReference>
<dbReference type="OrthoDB" id="9789573at2"/>
<accession>A0A1N6F4L9</accession>
<dbReference type="InterPro" id="IPR003718">
    <property type="entry name" value="OsmC/Ohr_fam"/>
</dbReference>
<dbReference type="RefSeq" id="WP_074205299.1">
    <property type="nucleotide sequence ID" value="NZ_FSQW01000002.1"/>
</dbReference>
<dbReference type="EMBL" id="FSQW01000002">
    <property type="protein sequence ID" value="SIN90232.1"/>
    <property type="molecule type" value="Genomic_DNA"/>
</dbReference>
<dbReference type="STRING" id="1123272.SAMN02745824_2232"/>
<sequence length="146" mass="16260">MSSNPSIVAVETAGGKFQQTVKVGQHEFLADEPVSFGGLDSGPSPYDLLLAALGSCTSMTMKMYADRKDIPLEGVHIELEHSRDHVEDCQTCNNDDNRIDVIDRSITIHGNLTDEQREKLMEIADKCPVHRTLQNRIDIHSTLVRE</sequence>
<evidence type="ECO:0000313" key="2">
    <source>
        <dbReference type="Proteomes" id="UP000185192"/>
    </source>
</evidence>
<dbReference type="InterPro" id="IPR036102">
    <property type="entry name" value="OsmC/Ohrsf"/>
</dbReference>
<name>A0A1N6F4L9_9SPHN</name>
<reference evidence="2" key="1">
    <citation type="submission" date="2016-11" db="EMBL/GenBank/DDBJ databases">
        <authorList>
            <person name="Varghese N."/>
            <person name="Submissions S."/>
        </authorList>
    </citation>
    <scope>NUCLEOTIDE SEQUENCE [LARGE SCALE GENOMIC DNA]</scope>
    <source>
        <strain evidence="2">DSM 22363</strain>
    </source>
</reference>
<proteinExistence type="predicted"/>